<evidence type="ECO:0000313" key="1">
    <source>
        <dbReference type="EMBL" id="MPC41837.1"/>
    </source>
</evidence>
<comment type="caution">
    <text evidence="1">The sequence shown here is derived from an EMBL/GenBank/DDBJ whole genome shotgun (WGS) entry which is preliminary data.</text>
</comment>
<organism evidence="1 2">
    <name type="scientific">Portunus trituberculatus</name>
    <name type="common">Swimming crab</name>
    <name type="synonym">Neptunus trituberculatus</name>
    <dbReference type="NCBI Taxonomy" id="210409"/>
    <lineage>
        <taxon>Eukaryota</taxon>
        <taxon>Metazoa</taxon>
        <taxon>Ecdysozoa</taxon>
        <taxon>Arthropoda</taxon>
        <taxon>Crustacea</taxon>
        <taxon>Multicrustacea</taxon>
        <taxon>Malacostraca</taxon>
        <taxon>Eumalacostraca</taxon>
        <taxon>Eucarida</taxon>
        <taxon>Decapoda</taxon>
        <taxon>Pleocyemata</taxon>
        <taxon>Brachyura</taxon>
        <taxon>Eubrachyura</taxon>
        <taxon>Portunoidea</taxon>
        <taxon>Portunidae</taxon>
        <taxon>Portuninae</taxon>
        <taxon>Portunus</taxon>
    </lineage>
</organism>
<gene>
    <name evidence="1" type="ORF">E2C01_035443</name>
</gene>
<accession>A0A5B7F8G6</accession>
<keyword evidence="2" id="KW-1185">Reference proteome</keyword>
<dbReference type="Proteomes" id="UP000324222">
    <property type="component" value="Unassembled WGS sequence"/>
</dbReference>
<dbReference type="AlphaFoldDB" id="A0A5B7F8G6"/>
<name>A0A5B7F8G6_PORTR</name>
<proteinExistence type="predicted"/>
<protein>
    <submittedName>
        <fullName evidence="1">Uncharacterized protein</fullName>
    </submittedName>
</protein>
<sequence>MPDAECHDGGTAARVSVSELPATATWCSVPRVEATTARRQLEPADLSASVGVFAQTQPKSVCVCVRWSAMHLDRLKQAWLRPGDRRAGLGTVGGRGAQGALWRCGLCRSRLTAAAHCVDSIL</sequence>
<reference evidence="1 2" key="1">
    <citation type="submission" date="2019-05" db="EMBL/GenBank/DDBJ databases">
        <title>Another draft genome of Portunus trituberculatus and its Hox gene families provides insights of decapod evolution.</title>
        <authorList>
            <person name="Jeong J.-H."/>
            <person name="Song I."/>
            <person name="Kim S."/>
            <person name="Choi T."/>
            <person name="Kim D."/>
            <person name="Ryu S."/>
            <person name="Kim W."/>
        </authorList>
    </citation>
    <scope>NUCLEOTIDE SEQUENCE [LARGE SCALE GENOMIC DNA]</scope>
    <source>
        <tissue evidence="1">Muscle</tissue>
    </source>
</reference>
<dbReference type="EMBL" id="VSRR010005205">
    <property type="protein sequence ID" value="MPC41837.1"/>
    <property type="molecule type" value="Genomic_DNA"/>
</dbReference>
<evidence type="ECO:0000313" key="2">
    <source>
        <dbReference type="Proteomes" id="UP000324222"/>
    </source>
</evidence>